<evidence type="ECO:0000259" key="16">
    <source>
        <dbReference type="Pfam" id="PF20665"/>
    </source>
</evidence>
<dbReference type="GeneID" id="118461391"/>
<keyword evidence="9" id="KW-0995">Kinetochore</keyword>
<keyword evidence="20" id="KW-1185">Reference proteome</keyword>
<reference evidence="19" key="2">
    <citation type="submission" date="2022-08" db="UniProtKB">
        <authorList>
            <consortium name="EnsemblMetazoa"/>
        </authorList>
    </citation>
    <scope>IDENTIFICATION</scope>
    <source>
        <strain evidence="19">STECLA/ALBI9_A</strain>
    </source>
</reference>
<keyword evidence="10" id="KW-0539">Nucleus</keyword>
<dbReference type="OrthoDB" id="534815at2759"/>
<evidence type="ECO:0000256" key="15">
    <source>
        <dbReference type="ARBA" id="ARBA00080245"/>
    </source>
</evidence>
<organism evidence="19 20">
    <name type="scientific">Anopheles albimanus</name>
    <name type="common">New world malaria mosquito</name>
    <dbReference type="NCBI Taxonomy" id="7167"/>
    <lineage>
        <taxon>Eukaryota</taxon>
        <taxon>Metazoa</taxon>
        <taxon>Ecdysozoa</taxon>
        <taxon>Arthropoda</taxon>
        <taxon>Hexapoda</taxon>
        <taxon>Insecta</taxon>
        <taxon>Pterygota</taxon>
        <taxon>Neoptera</taxon>
        <taxon>Endopterygota</taxon>
        <taxon>Diptera</taxon>
        <taxon>Nematocera</taxon>
        <taxon>Culicoidea</taxon>
        <taxon>Culicidae</taxon>
        <taxon>Anophelinae</taxon>
        <taxon>Anopheles</taxon>
    </lineage>
</organism>
<dbReference type="Pfam" id="PF22766">
    <property type="entry name" value="ZW10_C2"/>
    <property type="match status" value="1"/>
</dbReference>
<dbReference type="AlphaFoldDB" id="A0A182FQW7"/>
<evidence type="ECO:0000313" key="19">
    <source>
        <dbReference type="EnsemblMetazoa" id="AALB008938-PA"/>
    </source>
</evidence>
<comment type="similarity">
    <text evidence="4">Belongs to the ZW10 family.</text>
</comment>
<dbReference type="GO" id="GO:1990423">
    <property type="term" value="C:RZZ complex"/>
    <property type="evidence" value="ECO:0007669"/>
    <property type="project" value="TreeGrafter"/>
</dbReference>
<keyword evidence="8" id="KW-0498">Mitosis</keyword>
<dbReference type="GO" id="GO:0051321">
    <property type="term" value="P:meiotic cell cycle"/>
    <property type="evidence" value="ECO:0007669"/>
    <property type="project" value="UniProtKB-KW"/>
</dbReference>
<dbReference type="PANTHER" id="PTHR12205:SF0">
    <property type="entry name" value="CENTROMERE_KINETOCHORE PROTEIN ZW10 HOMOLOG"/>
    <property type="match status" value="1"/>
</dbReference>
<evidence type="ECO:0000256" key="8">
    <source>
        <dbReference type="ARBA" id="ARBA00022776"/>
    </source>
</evidence>
<evidence type="ECO:0000256" key="5">
    <source>
        <dbReference type="ARBA" id="ARBA00022454"/>
    </source>
</evidence>
<evidence type="ECO:0000256" key="6">
    <source>
        <dbReference type="ARBA" id="ARBA00022490"/>
    </source>
</evidence>
<accession>A0A182FQW7</accession>
<dbReference type="GO" id="GO:0005634">
    <property type="term" value="C:nucleus"/>
    <property type="evidence" value="ECO:0007669"/>
    <property type="project" value="UniProtKB-SubCell"/>
</dbReference>
<evidence type="ECO:0000256" key="11">
    <source>
        <dbReference type="ARBA" id="ARBA00023254"/>
    </source>
</evidence>
<keyword evidence="6" id="KW-0963">Cytoplasm</keyword>
<feature type="domain" description="Centromere/kinetochore protein zw10 C-terminal" evidence="17">
    <location>
        <begin position="410"/>
        <end position="526"/>
    </location>
</feature>
<evidence type="ECO:0000256" key="2">
    <source>
        <dbReference type="ARBA" id="ARBA00004496"/>
    </source>
</evidence>
<keyword evidence="5" id="KW-0158">Chromosome</keyword>
<dbReference type="EnsemblMetazoa" id="AALB008938-RA">
    <property type="protein sequence ID" value="AALB008938-PA"/>
    <property type="gene ID" value="AALB008938"/>
</dbReference>
<dbReference type="CTD" id="9183"/>
<sequence length="692" mass="79537">MENVAQKPFENVSFSITEVLSRIRKHQNEVRDLMRDKYVEFLSNANNYRILLDSAKLLEVEIKELVNTTSQLSVDKSSAAWNDLCQYQRDLEEGVRGYKIAKKLLSIHDLFETLSLTGNVYEKRAHMLAKIKLLLDDVEDPVLPELHCFQSLLLRYEIEYSELIHDLNTNFNKLVTLQQRTFQNTKSVTIKICKDEVQLCQVVVALLKTQHDFRSLCRFLLDEVFDPVIVKPVSLICDEKSDDEHAQIQLSYQLKVAEELRPGYKTVLSNLMQIFYNLSNMNAVLSEDECLFKVLARQMKKKLCEMLIEQCLERDIPGTIEGMKESPMVKDVSDFNGFLTTFNFIDGENDSRLEEYASSIESIHHKKLCNNVLDSALEIMKRESHDMVVIEQHEYQFASSPSAAAGQPSSCMVTRTAVELKKFLDKVLTEVQTQHGEAAERLVKTIATILERYTVDVPMANEKLLFKIPQQSALFRNDCTYLNYWLQKNDDKLKDHCSFACISESLKTCGEDIFQHQLSSQRTQMMQALNGFELSNSLVELGSEHQRAIRQCIRQFELLKNVWQTVLPDSVYKQSISSLVDVFLREVIKRVQSLEDITTAIGNGLVLLIDTMKETLPKLFKDPSEVHQLVKQWTKLMQLRQILCGSLVEITELWAEGKGPLTMCFSAEEVKHLVRALFQNTKQRQACIASIV</sequence>
<dbReference type="GO" id="GO:0006888">
    <property type="term" value="P:endoplasmic reticulum to Golgi vesicle-mediated transport"/>
    <property type="evidence" value="ECO:0007669"/>
    <property type="project" value="TreeGrafter"/>
</dbReference>
<dbReference type="InterPro" id="IPR048344">
    <property type="entry name" value="Zw10_middle"/>
</dbReference>
<evidence type="ECO:0000259" key="17">
    <source>
        <dbReference type="Pfam" id="PF20666"/>
    </source>
</evidence>
<evidence type="ECO:0000256" key="10">
    <source>
        <dbReference type="ARBA" id="ARBA00023242"/>
    </source>
</evidence>
<dbReference type="VEuPathDB" id="VectorBase:AALB20_027031"/>
<keyword evidence="13" id="KW-0137">Centromere</keyword>
<dbReference type="Gene3D" id="1.10.357.150">
    <property type="match status" value="1"/>
</dbReference>
<evidence type="ECO:0000256" key="13">
    <source>
        <dbReference type="ARBA" id="ARBA00023328"/>
    </source>
</evidence>
<reference evidence="19 20" key="1">
    <citation type="journal article" date="2017" name="G3 (Bethesda)">
        <title>The Physical Genome Mapping of Anopheles albimanus Corrected Scaffold Misassemblies and Identified Interarm Rearrangements in Genus Anopheles.</title>
        <authorList>
            <person name="Artemov G.N."/>
            <person name="Peery A.N."/>
            <person name="Jiang X."/>
            <person name="Tu Z."/>
            <person name="Stegniy V.N."/>
            <person name="Sharakhova M.V."/>
            <person name="Sharakhov I.V."/>
        </authorList>
    </citation>
    <scope>NUCLEOTIDE SEQUENCE [LARGE SCALE GENOMIC DNA]</scope>
    <source>
        <strain evidence="19 20">ALBI9_A</strain>
    </source>
</reference>
<evidence type="ECO:0000256" key="12">
    <source>
        <dbReference type="ARBA" id="ARBA00023306"/>
    </source>
</evidence>
<dbReference type="GO" id="GO:0007094">
    <property type="term" value="P:mitotic spindle assembly checkpoint signaling"/>
    <property type="evidence" value="ECO:0007669"/>
    <property type="project" value="TreeGrafter"/>
</dbReference>
<dbReference type="Pfam" id="PF20665">
    <property type="entry name" value="Zw10_middle"/>
    <property type="match status" value="1"/>
</dbReference>
<keyword evidence="12" id="KW-0131">Cell cycle</keyword>
<dbReference type="GO" id="GO:0005737">
    <property type="term" value="C:cytoplasm"/>
    <property type="evidence" value="ECO:0007669"/>
    <property type="project" value="UniProtKB-SubCell"/>
</dbReference>
<comment type="subcellular location">
    <subcellularLocation>
        <location evidence="3">Chromosome</location>
        <location evidence="3">Centromere</location>
        <location evidence="3">Kinetochore</location>
    </subcellularLocation>
    <subcellularLocation>
        <location evidence="2">Cytoplasm</location>
    </subcellularLocation>
    <subcellularLocation>
        <location evidence="1">Nucleus</location>
    </subcellularLocation>
</comment>
<evidence type="ECO:0000256" key="14">
    <source>
        <dbReference type="ARBA" id="ARBA00072518"/>
    </source>
</evidence>
<keyword evidence="7" id="KW-0132">Cell division</keyword>
<name>A0A182FQW7_ANOAL</name>
<dbReference type="InterPro" id="IPR046362">
    <property type="entry name" value="Zw10/DSL1_C_sf"/>
</dbReference>
<dbReference type="InterPro" id="IPR048343">
    <property type="entry name" value="ZW10_C"/>
</dbReference>
<feature type="domain" description="ZW10 C-terminal helical" evidence="18">
    <location>
        <begin position="547"/>
        <end position="691"/>
    </location>
</feature>
<keyword evidence="11" id="KW-0469">Meiosis</keyword>
<feature type="domain" description="Centromere/kinetochore protein zw10 middle" evidence="16">
    <location>
        <begin position="184"/>
        <end position="380"/>
    </location>
</feature>
<protein>
    <recommendedName>
        <fullName evidence="14">Centromere/kinetochore protein zw10</fullName>
    </recommendedName>
    <alternativeName>
        <fullName evidence="15">Mitotic 15 protein</fullName>
    </alternativeName>
</protein>
<dbReference type="GO" id="GO:0051301">
    <property type="term" value="P:cell division"/>
    <property type="evidence" value="ECO:0007669"/>
    <property type="project" value="UniProtKB-KW"/>
</dbReference>
<dbReference type="PANTHER" id="PTHR12205">
    <property type="entry name" value="CENTROMERE/KINETOCHORE PROTEIN ZW10"/>
    <property type="match status" value="1"/>
</dbReference>
<evidence type="ECO:0000256" key="4">
    <source>
        <dbReference type="ARBA" id="ARBA00006245"/>
    </source>
</evidence>
<proteinExistence type="inferred from homology"/>
<evidence type="ECO:0000313" key="20">
    <source>
        <dbReference type="Proteomes" id="UP000069272"/>
    </source>
</evidence>
<dbReference type="RefSeq" id="XP_035782546.1">
    <property type="nucleotide sequence ID" value="XM_035926653.1"/>
</dbReference>
<dbReference type="Pfam" id="PF20666">
    <property type="entry name" value="ZW10_C"/>
    <property type="match status" value="1"/>
</dbReference>
<dbReference type="VEuPathDB" id="VectorBase:AALB008938"/>
<dbReference type="KEGG" id="aali:118461391"/>
<dbReference type="Proteomes" id="UP000069272">
    <property type="component" value="Chromosome 2R"/>
</dbReference>
<evidence type="ECO:0000256" key="3">
    <source>
        <dbReference type="ARBA" id="ARBA00004629"/>
    </source>
</evidence>
<evidence type="ECO:0000256" key="7">
    <source>
        <dbReference type="ARBA" id="ARBA00022618"/>
    </source>
</evidence>
<dbReference type="FunFam" id="1.10.357.150:FF:000003">
    <property type="entry name" value="Centromere/kinetochore protein zw10"/>
    <property type="match status" value="1"/>
</dbReference>
<dbReference type="STRING" id="7167.A0A182FQW7"/>
<evidence type="ECO:0000256" key="1">
    <source>
        <dbReference type="ARBA" id="ARBA00004123"/>
    </source>
</evidence>
<evidence type="ECO:0000259" key="18">
    <source>
        <dbReference type="Pfam" id="PF22766"/>
    </source>
</evidence>
<evidence type="ECO:0000256" key="9">
    <source>
        <dbReference type="ARBA" id="ARBA00022838"/>
    </source>
</evidence>
<dbReference type="InterPro" id="IPR055148">
    <property type="entry name" value="ZW10_C_2"/>
</dbReference>